<dbReference type="Proteomes" id="UP001305414">
    <property type="component" value="Unassembled WGS sequence"/>
</dbReference>
<reference evidence="1 2" key="1">
    <citation type="submission" date="2023-10" db="EMBL/GenBank/DDBJ databases">
        <title>Draft genome sequence of Xylaria bambusicola isolate GMP-LS, the root and basal stem rot pathogen of sugarcane in Indonesia.</title>
        <authorList>
            <person name="Selvaraj P."/>
            <person name="Muralishankar V."/>
            <person name="Muruganantham S."/>
            <person name="Sp S."/>
            <person name="Haryani S."/>
            <person name="Lau K.J.X."/>
            <person name="Naqvi N.I."/>
        </authorList>
    </citation>
    <scope>NUCLEOTIDE SEQUENCE [LARGE SCALE GENOMIC DNA]</scope>
    <source>
        <strain evidence="1">GMP-LS</strain>
    </source>
</reference>
<protein>
    <submittedName>
        <fullName evidence="1">Uncharacterized protein</fullName>
    </submittedName>
</protein>
<gene>
    <name evidence="1" type="ORF">RRF57_010617</name>
</gene>
<evidence type="ECO:0000313" key="1">
    <source>
        <dbReference type="EMBL" id="KAK5634905.1"/>
    </source>
</evidence>
<proteinExistence type="predicted"/>
<sequence length="102" mass="11740">MYGRVIPCYRKCSSFQILHRLGFDDVVVDAAQDNTCLRETSIYNVRDGRICDTSFSNAFSDICGYHSKAEVVLCRMIKRRAFIPTRLTFTIYSLNRKGSWIG</sequence>
<name>A0AAN7ULI9_9PEZI</name>
<comment type="caution">
    <text evidence="1">The sequence shown here is derived from an EMBL/GenBank/DDBJ whole genome shotgun (WGS) entry which is preliminary data.</text>
</comment>
<organism evidence="1 2">
    <name type="scientific">Xylaria bambusicola</name>
    <dbReference type="NCBI Taxonomy" id="326684"/>
    <lineage>
        <taxon>Eukaryota</taxon>
        <taxon>Fungi</taxon>
        <taxon>Dikarya</taxon>
        <taxon>Ascomycota</taxon>
        <taxon>Pezizomycotina</taxon>
        <taxon>Sordariomycetes</taxon>
        <taxon>Xylariomycetidae</taxon>
        <taxon>Xylariales</taxon>
        <taxon>Xylariaceae</taxon>
        <taxon>Xylaria</taxon>
    </lineage>
</organism>
<keyword evidence="2" id="KW-1185">Reference proteome</keyword>
<dbReference type="EMBL" id="JAWHQM010000045">
    <property type="protein sequence ID" value="KAK5634905.1"/>
    <property type="molecule type" value="Genomic_DNA"/>
</dbReference>
<dbReference type="AlphaFoldDB" id="A0AAN7ULI9"/>
<evidence type="ECO:0000313" key="2">
    <source>
        <dbReference type="Proteomes" id="UP001305414"/>
    </source>
</evidence>
<accession>A0AAN7ULI9</accession>